<dbReference type="SMART" id="SM00382">
    <property type="entry name" value="AAA"/>
    <property type="match status" value="1"/>
</dbReference>
<reference evidence="3 4" key="1">
    <citation type="submission" date="2018-12" db="EMBL/GenBank/DDBJ databases">
        <title>Unveiling genomic diversity among members of the Bifidobacterium pseudolongum species, a widely distributed gut commensal of the animal kingdom.</title>
        <authorList>
            <person name="Lugli G.A."/>
            <person name="Duranti S."/>
            <person name="Albert K."/>
            <person name="Mancabelli L."/>
            <person name="Napoli S."/>
            <person name="Viappiani A."/>
            <person name="Anzalone R."/>
            <person name="Longhi G."/>
            <person name="Milani C."/>
            <person name="Turroni F."/>
            <person name="Alessandri G."/>
            <person name="Sela D.A."/>
            <person name="Van Sinderen D."/>
            <person name="Ventura M."/>
        </authorList>
    </citation>
    <scope>NUCLEOTIDE SEQUENCE [LARGE SCALE GENOMIC DNA]</scope>
    <source>
        <strain evidence="3 4">2032B</strain>
    </source>
</reference>
<dbReference type="Pfam" id="PF07728">
    <property type="entry name" value="AAA_5"/>
    <property type="match status" value="1"/>
</dbReference>
<dbReference type="Proteomes" id="UP000292535">
    <property type="component" value="Unassembled WGS sequence"/>
</dbReference>
<evidence type="ECO:0000259" key="2">
    <source>
        <dbReference type="SMART" id="SM00382"/>
    </source>
</evidence>
<evidence type="ECO:0000256" key="1">
    <source>
        <dbReference type="SAM" id="MobiDB-lite"/>
    </source>
</evidence>
<name>A0A4Q5AGH1_9BIFI</name>
<dbReference type="PANTHER" id="PTHR37291">
    <property type="entry name" value="5-METHYLCYTOSINE-SPECIFIC RESTRICTION ENZYME B"/>
    <property type="match status" value="1"/>
</dbReference>
<proteinExistence type="predicted"/>
<feature type="compositionally biased region" description="Basic and acidic residues" evidence="1">
    <location>
        <begin position="50"/>
        <end position="59"/>
    </location>
</feature>
<keyword evidence="3" id="KW-0540">Nuclease</keyword>
<dbReference type="Gene3D" id="3.40.50.300">
    <property type="entry name" value="P-loop containing nucleotide triphosphate hydrolases"/>
    <property type="match status" value="1"/>
</dbReference>
<dbReference type="SUPFAM" id="SSF52540">
    <property type="entry name" value="P-loop containing nucleoside triphosphate hydrolases"/>
    <property type="match status" value="1"/>
</dbReference>
<dbReference type="PANTHER" id="PTHR37291:SF1">
    <property type="entry name" value="TYPE IV METHYL-DIRECTED RESTRICTION ENZYME ECOKMCRB SUBUNIT"/>
    <property type="match status" value="1"/>
</dbReference>
<dbReference type="InterPro" id="IPR052934">
    <property type="entry name" value="Methyl-DNA_Rec/Restrict_Enz"/>
</dbReference>
<dbReference type="GO" id="GO:0005524">
    <property type="term" value="F:ATP binding"/>
    <property type="evidence" value="ECO:0007669"/>
    <property type="project" value="InterPro"/>
</dbReference>
<protein>
    <submittedName>
        <fullName evidence="3">Endonuclease, point mutation</fullName>
    </submittedName>
</protein>
<feature type="region of interest" description="Disordered" evidence="1">
    <location>
        <begin position="47"/>
        <end position="76"/>
    </location>
</feature>
<accession>A0A4Q5AGH1</accession>
<feature type="region of interest" description="Disordered" evidence="1">
    <location>
        <begin position="550"/>
        <end position="582"/>
    </location>
</feature>
<feature type="domain" description="AAA+ ATPase" evidence="2">
    <location>
        <begin position="259"/>
        <end position="465"/>
    </location>
</feature>
<keyword evidence="3" id="KW-0378">Hydrolase</keyword>
<sequence length="582" mass="66236">MAQFSIKITKDGIIPIDDVSRRIIQGIPREGDSAENLLPSDDWRNYTNEAFKKNPKDSRDEDEEGQGRGRQKQYNTNADSAIWSDGRFSNDHPALNSDGSDTSRLLWTNIFRFLLVEFCSELREPENNGHVPDAYWGEHYFRVFDSQEDCEAWFKKDKSEHSGYGFDKYVVARDQETGRQCWVTAYQYAGGASIGTAVILLKRFGRPGQSLTLTFTIKDSAHDTDASAEGGTANQADMMSAYPDVYGYEDYRKLIEEAGTTNLIFHGAPGTGKTYTVLKAIAELLGHEVKGEYTPKDFFAQLSDDESERFGFVQFHPSYDYTDFVEGLRPSKKTGEDFELRAGTFMRFCAKARKDHDRSHHYYFLIDEINRGDVSNIFGELFFLLDGGYRGVGVNTQYENLHDDSFADEYLRSGEADHTEHPKFSIPENVTIIGTMNDIDRSVDSFDFAMRRRFRFIDYTWQSSRKCFGIDPQSDTGKLMGAMNDRIEHTEGLGEEYALGAAYFQDLGWSAGDRARATVWDTKVGPLLREYLRGIPDSDARLQEFDDIWHGRPPRTANHHDADGMRSLQDESDDATLPDSRD</sequence>
<organism evidence="3 4">
    <name type="scientific">Bifidobacterium pseudolongum subsp. globosum</name>
    <dbReference type="NCBI Taxonomy" id="1690"/>
    <lineage>
        <taxon>Bacteria</taxon>
        <taxon>Bacillati</taxon>
        <taxon>Actinomycetota</taxon>
        <taxon>Actinomycetes</taxon>
        <taxon>Bifidobacteriales</taxon>
        <taxon>Bifidobacteriaceae</taxon>
        <taxon>Bifidobacterium</taxon>
    </lineage>
</organism>
<gene>
    <name evidence="3" type="ORF">PG2032B_0099</name>
</gene>
<dbReference type="EMBL" id="RYUQ01000001">
    <property type="protein sequence ID" value="RYQ27055.1"/>
    <property type="molecule type" value="Genomic_DNA"/>
</dbReference>
<comment type="caution">
    <text evidence="3">The sequence shown here is derived from an EMBL/GenBank/DDBJ whole genome shotgun (WGS) entry which is preliminary data.</text>
</comment>
<evidence type="ECO:0000313" key="4">
    <source>
        <dbReference type="Proteomes" id="UP000292535"/>
    </source>
</evidence>
<dbReference type="InterPro" id="IPR027417">
    <property type="entry name" value="P-loop_NTPase"/>
</dbReference>
<dbReference type="GO" id="GO:0004519">
    <property type="term" value="F:endonuclease activity"/>
    <property type="evidence" value="ECO:0007669"/>
    <property type="project" value="UniProtKB-KW"/>
</dbReference>
<dbReference type="InterPro" id="IPR011704">
    <property type="entry name" value="ATPase_dyneun-rel_AAA"/>
</dbReference>
<dbReference type="RefSeq" id="WP_129853128.1">
    <property type="nucleotide sequence ID" value="NZ_RYUQ01000001.1"/>
</dbReference>
<evidence type="ECO:0000313" key="3">
    <source>
        <dbReference type="EMBL" id="RYQ27055.1"/>
    </source>
</evidence>
<dbReference type="AlphaFoldDB" id="A0A4Q5AGH1"/>
<dbReference type="GO" id="GO:0016887">
    <property type="term" value="F:ATP hydrolysis activity"/>
    <property type="evidence" value="ECO:0007669"/>
    <property type="project" value="InterPro"/>
</dbReference>
<dbReference type="InterPro" id="IPR003593">
    <property type="entry name" value="AAA+_ATPase"/>
</dbReference>
<keyword evidence="3" id="KW-0255">Endonuclease</keyword>